<name>A0A1R3WHU8_9BACT</name>
<sequence>MNSLDMKNIFSPDTTAALTQRINQLQTRTKQLWGKMNPAQMLAHCNVIYEMAYEEKHPKPNAFKRAILRLLLKNTVVNETPYKRNSATAPQLKMSSDKNFATEKDRLLQYIRYTESLGAAHFEGLDSHSFGPLSSQEWNNMFYKHLDHHLNQFGV</sequence>
<evidence type="ECO:0000313" key="2">
    <source>
        <dbReference type="Proteomes" id="UP000187181"/>
    </source>
</evidence>
<accession>A0A1R3WHU8</accession>
<dbReference type="Pfam" id="PF07606">
    <property type="entry name" value="DUF1569"/>
    <property type="match status" value="1"/>
</dbReference>
<keyword evidence="2" id="KW-1185">Reference proteome</keyword>
<evidence type="ECO:0000313" key="1">
    <source>
        <dbReference type="EMBL" id="SIT77495.1"/>
    </source>
</evidence>
<dbReference type="InterPro" id="IPR011463">
    <property type="entry name" value="DUF1569"/>
</dbReference>
<dbReference type="Proteomes" id="UP000187181">
    <property type="component" value="Unassembled WGS sequence"/>
</dbReference>
<evidence type="ECO:0008006" key="3">
    <source>
        <dbReference type="Google" id="ProtNLM"/>
    </source>
</evidence>
<dbReference type="InterPro" id="IPR034660">
    <property type="entry name" value="DinB/YfiT-like"/>
</dbReference>
<protein>
    <recommendedName>
        <fullName evidence="3">DUF1569 domain-containing protein</fullName>
    </recommendedName>
</protein>
<dbReference type="AlphaFoldDB" id="A0A1R3WHU8"/>
<reference evidence="2" key="1">
    <citation type="submission" date="2017-01" db="EMBL/GenBank/DDBJ databases">
        <authorList>
            <person name="Varghese N."/>
            <person name="Submissions S."/>
        </authorList>
    </citation>
    <scope>NUCLEOTIDE SEQUENCE [LARGE SCALE GENOMIC DNA]</scope>
    <source>
        <strain evidence="2">LP100</strain>
    </source>
</reference>
<dbReference type="Gene3D" id="1.20.120.450">
    <property type="entry name" value="dinb family like domain"/>
    <property type="match status" value="1"/>
</dbReference>
<dbReference type="EMBL" id="FTPP01000001">
    <property type="protein sequence ID" value="SIT77495.1"/>
    <property type="molecule type" value="Genomic_DNA"/>
</dbReference>
<organism evidence="1 2">
    <name type="scientific">Pontibacter indicus</name>
    <dbReference type="NCBI Taxonomy" id="1317125"/>
    <lineage>
        <taxon>Bacteria</taxon>
        <taxon>Pseudomonadati</taxon>
        <taxon>Bacteroidota</taxon>
        <taxon>Cytophagia</taxon>
        <taxon>Cytophagales</taxon>
        <taxon>Hymenobacteraceae</taxon>
        <taxon>Pontibacter</taxon>
    </lineage>
</organism>
<dbReference type="STRING" id="1317125.SAMN05444128_0497"/>
<dbReference type="RefSeq" id="WP_244554569.1">
    <property type="nucleotide sequence ID" value="NZ_FTPP01000001.1"/>
</dbReference>
<gene>
    <name evidence="1" type="ORF">SAMN05444128_0497</name>
</gene>
<proteinExistence type="predicted"/>